<gene>
    <name evidence="6" type="ORF">L21SP2_1102</name>
</gene>
<name>V5WFE1_9SPIO</name>
<dbReference type="GO" id="GO:0009007">
    <property type="term" value="F:site-specific DNA-methyltransferase (adenine-specific) activity"/>
    <property type="evidence" value="ECO:0007669"/>
    <property type="project" value="UniProtKB-EC"/>
</dbReference>
<dbReference type="SUPFAM" id="SSF53335">
    <property type="entry name" value="S-adenosyl-L-methionine-dependent methyltransferases"/>
    <property type="match status" value="1"/>
</dbReference>
<evidence type="ECO:0000256" key="1">
    <source>
        <dbReference type="ARBA" id="ARBA00006594"/>
    </source>
</evidence>
<evidence type="ECO:0000313" key="7">
    <source>
        <dbReference type="Proteomes" id="UP000018680"/>
    </source>
</evidence>
<keyword evidence="2 6" id="KW-0489">Methyltransferase</keyword>
<dbReference type="PROSITE" id="PS00092">
    <property type="entry name" value="N6_MTASE"/>
    <property type="match status" value="1"/>
</dbReference>
<dbReference type="InterPro" id="IPR002052">
    <property type="entry name" value="DNA_methylase_N6_adenine_CS"/>
</dbReference>
<evidence type="ECO:0000256" key="2">
    <source>
        <dbReference type="ARBA" id="ARBA00022603"/>
    </source>
</evidence>
<keyword evidence="3 6" id="KW-0808">Transferase</keyword>
<dbReference type="Pfam" id="PF01555">
    <property type="entry name" value="N6_N4_Mtase"/>
    <property type="match status" value="1"/>
</dbReference>
<accession>V5WFE1</accession>
<protein>
    <submittedName>
        <fullName evidence="6">Type III restriction-modification system methylation subunit</fullName>
        <ecNumber evidence="6">2.1.1.72</ecNumber>
    </submittedName>
</protein>
<sequence length="366" mass="42933">MQNLLEDLTKLFSKEEKYTSEGRILKNVIVEDALKLEPMLIKLLLSDKKIKKHFFQDIEGTFVFDKIKFQKFISNKQFLPDSYTAFKNKVGLTTDDEYITEKKDVVLSWPYKDCVLEGRQDKEDAKRDEIFWNETLAPDEIDRLLSPKVLTNWKKFDKDGEHTVEEVSEKDNLIIKGNNLLGLSSILKNYREKVKLIYIDPPYNTGSDSFKYNDNFNHSTWLTFMRNRLMLAKELLKRDGVLCVHCDENEQGYLKVLMDNVFNDENYINSIVIKTKTAGVSGTHAGKSFQKSHETIHIYTKNFNDFQFVEQQYLMLPFQEYLKEMKEEGTSFKYTSVLLNSSPGIYFKSKRKFKPVKSTSFPRVRP</sequence>
<dbReference type="HOGENOM" id="CLU_828388_0_0_12"/>
<evidence type="ECO:0000256" key="3">
    <source>
        <dbReference type="ARBA" id="ARBA00022679"/>
    </source>
</evidence>
<dbReference type="EC" id="2.1.1.72" evidence="6"/>
<feature type="domain" description="DNA methylase N-4/N-6" evidence="4">
    <location>
        <begin position="194"/>
        <end position="321"/>
    </location>
</feature>
<dbReference type="KEGG" id="slr:L21SP2_1102"/>
<dbReference type="InterPro" id="IPR022221">
    <property type="entry name" value="TypeIII_RM_meth"/>
</dbReference>
<dbReference type="REBASE" id="212590">
    <property type="entry name" value="M.SpaD2ORF1102P"/>
</dbReference>
<dbReference type="InterPro" id="IPR002941">
    <property type="entry name" value="DNA_methylase_N4/N6"/>
</dbReference>
<keyword evidence="7" id="KW-1185">Reference proteome</keyword>
<feature type="domain" description="Type III restriction/modification enzyme methylation subunit" evidence="5">
    <location>
        <begin position="37"/>
        <end position="92"/>
    </location>
</feature>
<dbReference type="InterPro" id="IPR029063">
    <property type="entry name" value="SAM-dependent_MTases_sf"/>
</dbReference>
<dbReference type="OrthoDB" id="9800801at2"/>
<evidence type="ECO:0000259" key="4">
    <source>
        <dbReference type="Pfam" id="PF01555"/>
    </source>
</evidence>
<dbReference type="AlphaFoldDB" id="V5WFE1"/>
<dbReference type="GO" id="GO:0003677">
    <property type="term" value="F:DNA binding"/>
    <property type="evidence" value="ECO:0007669"/>
    <property type="project" value="InterPro"/>
</dbReference>
<comment type="similarity">
    <text evidence="1">Belongs to the N(4)/N(6)-methyltransferase family.</text>
</comment>
<organism evidence="6 7">
    <name type="scientific">Salinispira pacifica</name>
    <dbReference type="NCBI Taxonomy" id="1307761"/>
    <lineage>
        <taxon>Bacteria</taxon>
        <taxon>Pseudomonadati</taxon>
        <taxon>Spirochaetota</taxon>
        <taxon>Spirochaetia</taxon>
        <taxon>Spirochaetales</taxon>
        <taxon>Spirochaetaceae</taxon>
        <taxon>Salinispira</taxon>
    </lineage>
</organism>
<dbReference type="PATRIC" id="fig|1307761.3.peg.1097"/>
<proteinExistence type="inferred from homology"/>
<dbReference type="RefSeq" id="WP_024267432.1">
    <property type="nucleotide sequence ID" value="NC_023035.1"/>
</dbReference>
<dbReference type="GO" id="GO:0008170">
    <property type="term" value="F:N-methyltransferase activity"/>
    <property type="evidence" value="ECO:0007669"/>
    <property type="project" value="InterPro"/>
</dbReference>
<dbReference type="Gene3D" id="3.40.50.150">
    <property type="entry name" value="Vaccinia Virus protein VP39"/>
    <property type="match status" value="1"/>
</dbReference>
<dbReference type="EMBL" id="CP006939">
    <property type="protein sequence ID" value="AHC14507.1"/>
    <property type="molecule type" value="Genomic_DNA"/>
</dbReference>
<dbReference type="STRING" id="1307761.L21SP2_1102"/>
<dbReference type="eggNOG" id="COG2189">
    <property type="taxonomic scope" value="Bacteria"/>
</dbReference>
<dbReference type="Proteomes" id="UP000018680">
    <property type="component" value="Chromosome"/>
</dbReference>
<reference evidence="6 7" key="1">
    <citation type="journal article" date="2015" name="Stand. Genomic Sci.">
        <title>Complete genome sequence and description of Salinispira pacifica gen. nov., sp. nov., a novel spirochaete isolated form a hypersaline microbial mat.</title>
        <authorList>
            <person name="Ben Hania W."/>
            <person name="Joseph M."/>
            <person name="Schumann P."/>
            <person name="Bunk B."/>
            <person name="Fiebig A."/>
            <person name="Sproer C."/>
            <person name="Klenk H.P."/>
            <person name="Fardeau M.L."/>
            <person name="Spring S."/>
        </authorList>
    </citation>
    <scope>NUCLEOTIDE SEQUENCE [LARGE SCALE GENOMIC DNA]</scope>
    <source>
        <strain evidence="6 7">L21-RPul-D2</strain>
    </source>
</reference>
<evidence type="ECO:0000259" key="5">
    <source>
        <dbReference type="Pfam" id="PF12564"/>
    </source>
</evidence>
<dbReference type="Pfam" id="PF12564">
    <property type="entry name" value="TypeIII_RM_meth"/>
    <property type="match status" value="1"/>
</dbReference>
<evidence type="ECO:0000313" key="6">
    <source>
        <dbReference type="EMBL" id="AHC14507.1"/>
    </source>
</evidence>
<dbReference type="GO" id="GO:0032259">
    <property type="term" value="P:methylation"/>
    <property type="evidence" value="ECO:0007669"/>
    <property type="project" value="UniProtKB-KW"/>
</dbReference>